<keyword evidence="1" id="KW-0732">Signal</keyword>
<evidence type="ECO:0000313" key="2">
    <source>
        <dbReference type="EMBL" id="QDT40951.1"/>
    </source>
</evidence>
<dbReference type="AlphaFoldDB" id="A0A517RAQ9"/>
<feature type="chain" id="PRO_5022059836" evidence="1">
    <location>
        <begin position="33"/>
        <end position="565"/>
    </location>
</feature>
<dbReference type="KEGG" id="gaz:Pan241w_10100"/>
<dbReference type="EMBL" id="CP036269">
    <property type="protein sequence ID" value="QDT40951.1"/>
    <property type="molecule type" value="Genomic_DNA"/>
</dbReference>
<accession>A0A517RAQ9</accession>
<keyword evidence="3" id="KW-1185">Reference proteome</keyword>
<name>A0A517RAQ9_9PLAN</name>
<proteinExistence type="predicted"/>
<organism evidence="2 3">
    <name type="scientific">Gimesia alba</name>
    <dbReference type="NCBI Taxonomy" id="2527973"/>
    <lineage>
        <taxon>Bacteria</taxon>
        <taxon>Pseudomonadati</taxon>
        <taxon>Planctomycetota</taxon>
        <taxon>Planctomycetia</taxon>
        <taxon>Planctomycetales</taxon>
        <taxon>Planctomycetaceae</taxon>
        <taxon>Gimesia</taxon>
    </lineage>
</organism>
<dbReference type="NCBIfam" id="NF038032">
    <property type="entry name" value="CehA_McbA_metalo"/>
    <property type="match status" value="1"/>
</dbReference>
<evidence type="ECO:0000256" key="1">
    <source>
        <dbReference type="SAM" id="SignalP"/>
    </source>
</evidence>
<reference evidence="2 3" key="1">
    <citation type="submission" date="2019-02" db="EMBL/GenBank/DDBJ databases">
        <title>Deep-cultivation of Planctomycetes and their phenomic and genomic characterization uncovers novel biology.</title>
        <authorList>
            <person name="Wiegand S."/>
            <person name="Jogler M."/>
            <person name="Boedeker C."/>
            <person name="Pinto D."/>
            <person name="Vollmers J."/>
            <person name="Rivas-Marin E."/>
            <person name="Kohn T."/>
            <person name="Peeters S.H."/>
            <person name="Heuer A."/>
            <person name="Rast P."/>
            <person name="Oberbeckmann S."/>
            <person name="Bunk B."/>
            <person name="Jeske O."/>
            <person name="Meyerdierks A."/>
            <person name="Storesund J.E."/>
            <person name="Kallscheuer N."/>
            <person name="Luecker S."/>
            <person name="Lage O.M."/>
            <person name="Pohl T."/>
            <person name="Merkel B.J."/>
            <person name="Hornburger P."/>
            <person name="Mueller R.-W."/>
            <person name="Bruemmer F."/>
            <person name="Labrenz M."/>
            <person name="Spormann A.M."/>
            <person name="Op den Camp H."/>
            <person name="Overmann J."/>
            <person name="Amann R."/>
            <person name="Jetten M.S.M."/>
            <person name="Mascher T."/>
            <person name="Medema M.H."/>
            <person name="Devos D.P."/>
            <person name="Kaster A.-K."/>
            <person name="Ovreas L."/>
            <person name="Rohde M."/>
            <person name="Galperin M.Y."/>
            <person name="Jogler C."/>
        </authorList>
    </citation>
    <scope>NUCLEOTIDE SEQUENCE [LARGE SCALE GENOMIC DNA]</scope>
    <source>
        <strain evidence="2 3">Pan241w</strain>
    </source>
</reference>
<protein>
    <submittedName>
        <fullName evidence="2">Uncharacterized protein</fullName>
    </submittedName>
</protein>
<dbReference type="Proteomes" id="UP000317171">
    <property type="component" value="Chromosome"/>
</dbReference>
<evidence type="ECO:0000313" key="3">
    <source>
        <dbReference type="Proteomes" id="UP000317171"/>
    </source>
</evidence>
<feature type="signal peptide" evidence="1">
    <location>
        <begin position="1"/>
        <end position="32"/>
    </location>
</feature>
<sequence length="565" mass="63820" precursor="true">MHFNRKHTFFICLSFSLFCSLSLCSMLQTASADLALLQVPLKAKQTSSQQTKQPQCKVKLRLIEINPSGNKQTVPGLLRVFDAEGKRVLLPELLNRGTGVKTSPESEQTGIHSWSVIPQEVQIQLPQTKVTLEALSGLETELTQKTIDLSQQSSANITLPLTRFSKRTSNYKTANTHLHIMKLSREECDRYLTQVPSADRLDLVFVSHLERAIADKTYITNRYSKADLKTLSKKSGVLFGWGEEHRHNSSGYDEGYGHVMLLDIKRLIQPVSIGPGIMKQGTDGIPLSRGIKTALKDQTTVIWCHNAWGTESTPNIIQGDVHAVNIFDGGTRSTYEDSFYRYLNAGYKTPFSTGTDWFQYDFSRVYAALNAPLTTSWLESLKAGRTFITNGPLLDLRINEKSIGDQLQLSAENDEITIHASGKGRVDFEKLELVHNGKVIATRETSPLQNHFEAKLELKLKIDQPGWIALRTPSPSVPQNPKRQQKTPLNEYGRELFSHTSPIYLEWEGKTKFDLKQAQEFLKEMQQNRDQIAKQFLFADDHERAQVLDVYSDGIEKLSQQIKSH</sequence>
<gene>
    <name evidence="2" type="ORF">Pan241w_10100</name>
</gene>